<organism evidence="2 3">
    <name type="scientific">Thalictrum thalictroides</name>
    <name type="common">Rue-anemone</name>
    <name type="synonym">Anemone thalictroides</name>
    <dbReference type="NCBI Taxonomy" id="46969"/>
    <lineage>
        <taxon>Eukaryota</taxon>
        <taxon>Viridiplantae</taxon>
        <taxon>Streptophyta</taxon>
        <taxon>Embryophyta</taxon>
        <taxon>Tracheophyta</taxon>
        <taxon>Spermatophyta</taxon>
        <taxon>Magnoliopsida</taxon>
        <taxon>Ranunculales</taxon>
        <taxon>Ranunculaceae</taxon>
        <taxon>Thalictroideae</taxon>
        <taxon>Thalictrum</taxon>
    </lineage>
</organism>
<accession>A0A7J6VPS6</accession>
<comment type="caution">
    <text evidence="2">The sequence shown here is derived from an EMBL/GenBank/DDBJ whole genome shotgun (WGS) entry which is preliminary data.</text>
</comment>
<gene>
    <name evidence="2" type="ORF">FRX31_023664</name>
</gene>
<name>A0A7J6VPS6_THATH</name>
<dbReference type="AlphaFoldDB" id="A0A7J6VPS6"/>
<dbReference type="Proteomes" id="UP000554482">
    <property type="component" value="Unassembled WGS sequence"/>
</dbReference>
<feature type="region of interest" description="Disordered" evidence="1">
    <location>
        <begin position="1"/>
        <end position="53"/>
    </location>
</feature>
<reference evidence="2 3" key="1">
    <citation type="submission" date="2020-06" db="EMBL/GenBank/DDBJ databases">
        <title>Transcriptomic and genomic resources for Thalictrum thalictroides and T. hernandezii: Facilitating candidate gene discovery in an emerging model plant lineage.</title>
        <authorList>
            <person name="Arias T."/>
            <person name="Riano-Pachon D.M."/>
            <person name="Di Stilio V.S."/>
        </authorList>
    </citation>
    <scope>NUCLEOTIDE SEQUENCE [LARGE SCALE GENOMIC DNA]</scope>
    <source>
        <strain evidence="3">cv. WT478/WT964</strain>
        <tissue evidence="2">Leaves</tissue>
    </source>
</reference>
<evidence type="ECO:0000313" key="3">
    <source>
        <dbReference type="Proteomes" id="UP000554482"/>
    </source>
</evidence>
<keyword evidence="3" id="KW-1185">Reference proteome</keyword>
<evidence type="ECO:0000256" key="1">
    <source>
        <dbReference type="SAM" id="MobiDB-lite"/>
    </source>
</evidence>
<proteinExistence type="predicted"/>
<protein>
    <submittedName>
        <fullName evidence="2">Uncharacterized protein</fullName>
    </submittedName>
</protein>
<dbReference type="EMBL" id="JABWDY010028881">
    <property type="protein sequence ID" value="KAF5186747.1"/>
    <property type="molecule type" value="Genomic_DNA"/>
</dbReference>
<sequence>MEGSAHGIDTSSPANPVLATKVPKKLKGVNVRDSIISTDSDKPSDGTTESSDAIPKLNCWSHWDRKLMEANMNPERLKRIFDNRKAAKKFINKKADYSTKLKAQIMEFEGITYRLKIQVAMAMEAYMKQQKENHDMKMRVAVLELEEANEPYSRTPIGTFKTTILWLMPEFLEPNRSDVIVLVMVARIPEQTPKMAVLMYKQRLFTSRRRKKDPVMNTIKTTIDAGLGNMFLSLQKNDRKRI</sequence>
<evidence type="ECO:0000313" key="2">
    <source>
        <dbReference type="EMBL" id="KAF5186747.1"/>
    </source>
</evidence>